<dbReference type="GO" id="GO:0006412">
    <property type="term" value="P:translation"/>
    <property type="evidence" value="ECO:0007669"/>
    <property type="project" value="TreeGrafter"/>
</dbReference>
<name>A0A1X7IHP2_9SPHI</name>
<evidence type="ECO:0000313" key="7">
    <source>
        <dbReference type="Proteomes" id="UP000192980"/>
    </source>
</evidence>
<sequence length="183" mass="20965">MFKKICLPLYYLKKRGHVMPPFLILYKIIMQIEERVKQLVEEKIADRADLFIVRIKMHGNGLLEILLDGDQGIAIEDCAKVSRHVGFHLEEENAIDSAYRLEVSSPGLDQPLLLERQFLKNIGRSVRIKMEDGTKREGKLVSASNNAIVIEEKSKEKGKKATLEEVEIPLEHIKETKVLISFK</sequence>
<dbReference type="AlphaFoldDB" id="A0A1X7IHP2"/>
<dbReference type="CDD" id="cd01734">
    <property type="entry name" value="YlxS_C"/>
    <property type="match status" value="1"/>
</dbReference>
<dbReference type="Pfam" id="PF17384">
    <property type="entry name" value="DUF150_C"/>
    <property type="match status" value="1"/>
</dbReference>
<evidence type="ECO:0000256" key="1">
    <source>
        <dbReference type="ARBA" id="ARBA00022490"/>
    </source>
</evidence>
<proteinExistence type="inferred from homology"/>
<keyword evidence="2 3" id="KW-0690">Ribosome biogenesis</keyword>
<dbReference type="SUPFAM" id="SSF75420">
    <property type="entry name" value="YhbC-like, N-terminal domain"/>
    <property type="match status" value="1"/>
</dbReference>
<dbReference type="Gene3D" id="3.30.300.70">
    <property type="entry name" value="RimP-like superfamily, N-terminal"/>
    <property type="match status" value="1"/>
</dbReference>
<dbReference type="InterPro" id="IPR028998">
    <property type="entry name" value="RimP_C"/>
</dbReference>
<keyword evidence="1 3" id="KW-0963">Cytoplasm</keyword>
<organism evidence="6 7">
    <name type="scientific">Sphingobacterium psychroaquaticum</name>
    <dbReference type="NCBI Taxonomy" id="561061"/>
    <lineage>
        <taxon>Bacteria</taxon>
        <taxon>Pseudomonadati</taxon>
        <taxon>Bacteroidota</taxon>
        <taxon>Sphingobacteriia</taxon>
        <taxon>Sphingobacteriales</taxon>
        <taxon>Sphingobacteriaceae</taxon>
        <taxon>Sphingobacterium</taxon>
    </lineage>
</organism>
<dbReference type="GO" id="GO:0005829">
    <property type="term" value="C:cytosol"/>
    <property type="evidence" value="ECO:0007669"/>
    <property type="project" value="TreeGrafter"/>
</dbReference>
<evidence type="ECO:0000313" key="6">
    <source>
        <dbReference type="EMBL" id="SMG14270.1"/>
    </source>
</evidence>
<dbReference type="PANTHER" id="PTHR33867:SF1">
    <property type="entry name" value="RIBOSOME MATURATION FACTOR RIMP"/>
    <property type="match status" value="1"/>
</dbReference>
<dbReference type="STRING" id="561061.SAMN05660862_0850"/>
<dbReference type="PANTHER" id="PTHR33867">
    <property type="entry name" value="RIBOSOME MATURATION FACTOR RIMP"/>
    <property type="match status" value="1"/>
</dbReference>
<evidence type="ECO:0000259" key="5">
    <source>
        <dbReference type="Pfam" id="PF17384"/>
    </source>
</evidence>
<evidence type="ECO:0000259" key="4">
    <source>
        <dbReference type="Pfam" id="PF02576"/>
    </source>
</evidence>
<dbReference type="Proteomes" id="UP000192980">
    <property type="component" value="Unassembled WGS sequence"/>
</dbReference>
<comment type="subcellular location">
    <subcellularLocation>
        <location evidence="3">Cytoplasm</location>
    </subcellularLocation>
</comment>
<keyword evidence="7" id="KW-1185">Reference proteome</keyword>
<dbReference type="InterPro" id="IPR036847">
    <property type="entry name" value="RimP_C_sf"/>
</dbReference>
<feature type="domain" description="Ribosome maturation factor RimP N-terminal" evidence="4">
    <location>
        <begin position="47"/>
        <end position="109"/>
    </location>
</feature>
<reference evidence="6 7" key="1">
    <citation type="submission" date="2017-04" db="EMBL/GenBank/DDBJ databases">
        <authorList>
            <person name="Afonso C.L."/>
            <person name="Miller P.J."/>
            <person name="Scott M.A."/>
            <person name="Spackman E."/>
            <person name="Goraichik I."/>
            <person name="Dimitrov K.M."/>
            <person name="Suarez D.L."/>
            <person name="Swayne D.E."/>
        </authorList>
    </citation>
    <scope>NUCLEOTIDE SEQUENCE [LARGE SCALE GENOMIC DNA]</scope>
    <source>
        <strain evidence="6 7">DSM 22418</strain>
    </source>
</reference>
<evidence type="ECO:0000256" key="3">
    <source>
        <dbReference type="HAMAP-Rule" id="MF_01077"/>
    </source>
</evidence>
<dbReference type="SUPFAM" id="SSF74942">
    <property type="entry name" value="YhbC-like, C-terminal domain"/>
    <property type="match status" value="1"/>
</dbReference>
<protein>
    <recommendedName>
        <fullName evidence="3">Ribosome maturation factor RimP</fullName>
    </recommendedName>
</protein>
<dbReference type="HAMAP" id="MF_01077">
    <property type="entry name" value="RimP"/>
    <property type="match status" value="1"/>
</dbReference>
<dbReference type="InterPro" id="IPR028989">
    <property type="entry name" value="RimP_N"/>
</dbReference>
<dbReference type="Pfam" id="PF02576">
    <property type="entry name" value="RimP_N"/>
    <property type="match status" value="1"/>
</dbReference>
<gene>
    <name evidence="3" type="primary">rimP</name>
    <name evidence="6" type="ORF">SAMN05660862_0850</name>
</gene>
<dbReference type="NCBIfam" id="NF002531">
    <property type="entry name" value="PRK02001.1"/>
    <property type="match status" value="1"/>
</dbReference>
<dbReference type="EMBL" id="FXAU01000001">
    <property type="protein sequence ID" value="SMG14270.1"/>
    <property type="molecule type" value="Genomic_DNA"/>
</dbReference>
<dbReference type="InterPro" id="IPR003728">
    <property type="entry name" value="Ribosome_maturation_RimP"/>
</dbReference>
<evidence type="ECO:0000256" key="2">
    <source>
        <dbReference type="ARBA" id="ARBA00022517"/>
    </source>
</evidence>
<feature type="domain" description="Ribosome maturation factor RimP C-terminal" evidence="5">
    <location>
        <begin position="114"/>
        <end position="182"/>
    </location>
</feature>
<dbReference type="InterPro" id="IPR035956">
    <property type="entry name" value="RimP_N_sf"/>
</dbReference>
<accession>A0A1X7IHP2</accession>
<dbReference type="GO" id="GO:0000028">
    <property type="term" value="P:ribosomal small subunit assembly"/>
    <property type="evidence" value="ECO:0007669"/>
    <property type="project" value="TreeGrafter"/>
</dbReference>
<comment type="function">
    <text evidence="3">Required for maturation of 30S ribosomal subunits.</text>
</comment>
<comment type="similarity">
    <text evidence="3">Belongs to the RimP family.</text>
</comment>